<dbReference type="GO" id="GO:0016020">
    <property type="term" value="C:membrane"/>
    <property type="evidence" value="ECO:0007669"/>
    <property type="project" value="InterPro"/>
</dbReference>
<reference evidence="3" key="1">
    <citation type="submission" date="2020-06" db="EMBL/GenBank/DDBJ databases">
        <authorList>
            <person name="Li T."/>
            <person name="Hu X."/>
            <person name="Zhang T."/>
            <person name="Song X."/>
            <person name="Zhang H."/>
            <person name="Dai N."/>
            <person name="Sheng W."/>
            <person name="Hou X."/>
            <person name="Wei L."/>
        </authorList>
    </citation>
    <scope>NUCLEOTIDE SEQUENCE</scope>
    <source>
        <strain evidence="3">KEN1</strain>
        <tissue evidence="3">Leaf</tissue>
    </source>
</reference>
<feature type="transmembrane region" description="Helical" evidence="2">
    <location>
        <begin position="185"/>
        <end position="208"/>
    </location>
</feature>
<reference evidence="3" key="2">
    <citation type="journal article" date="2024" name="Plant">
        <title>Genomic evolution and insights into agronomic trait innovations of Sesamum species.</title>
        <authorList>
            <person name="Miao H."/>
            <person name="Wang L."/>
            <person name="Qu L."/>
            <person name="Liu H."/>
            <person name="Sun Y."/>
            <person name="Le M."/>
            <person name="Wang Q."/>
            <person name="Wei S."/>
            <person name="Zheng Y."/>
            <person name="Lin W."/>
            <person name="Duan Y."/>
            <person name="Cao H."/>
            <person name="Xiong S."/>
            <person name="Wang X."/>
            <person name="Wei L."/>
            <person name="Li C."/>
            <person name="Ma Q."/>
            <person name="Ju M."/>
            <person name="Zhao R."/>
            <person name="Li G."/>
            <person name="Mu C."/>
            <person name="Tian Q."/>
            <person name="Mei H."/>
            <person name="Zhang T."/>
            <person name="Gao T."/>
            <person name="Zhang H."/>
        </authorList>
    </citation>
    <scope>NUCLEOTIDE SEQUENCE</scope>
    <source>
        <strain evidence="3">KEN1</strain>
    </source>
</reference>
<dbReference type="PANTHER" id="PTHR11206">
    <property type="entry name" value="MULTIDRUG RESISTANCE PROTEIN"/>
    <property type="match status" value="1"/>
</dbReference>
<dbReference type="AlphaFoldDB" id="A0AAW2WZ82"/>
<dbReference type="GO" id="GO:0042910">
    <property type="term" value="F:xenobiotic transmembrane transporter activity"/>
    <property type="evidence" value="ECO:0007669"/>
    <property type="project" value="InterPro"/>
</dbReference>
<accession>A0AAW2WZ82</accession>
<keyword evidence="2" id="KW-0812">Transmembrane</keyword>
<evidence type="ECO:0000256" key="1">
    <source>
        <dbReference type="ARBA" id="ARBA00010199"/>
    </source>
</evidence>
<comment type="caution">
    <text evidence="3">The sequence shown here is derived from an EMBL/GenBank/DDBJ whole genome shotgun (WGS) entry which is preliminary data.</text>
</comment>
<keyword evidence="2" id="KW-1133">Transmembrane helix</keyword>
<dbReference type="Pfam" id="PF01554">
    <property type="entry name" value="MatE"/>
    <property type="match status" value="1"/>
</dbReference>
<feature type="transmembrane region" description="Helical" evidence="2">
    <location>
        <begin position="125"/>
        <end position="145"/>
    </location>
</feature>
<protein>
    <submittedName>
        <fullName evidence="3">Protein DETOXIFICATION 12</fullName>
    </submittedName>
</protein>
<sequence>MDRNLTERNGLGVKMSVEWWSFELLILLSGLLPNPQLETAVLSVCTNTINALYAIPSGLAAAGSTRISNELGAGRPERARTSVIASTLLAIINATVVCVSLFASRRVFGYVFSNEKEVVDYVADMAPLICLSVVIDNIQGALLGVARACGWQHIGAYINLAAFYAFGIPVAAALAFWSGFGGKGLWIGILSGSTLQAIMLAGIIRVWFACNEFEFAGSKGKGEVISGEVSQLN</sequence>
<dbReference type="GO" id="GO:0015297">
    <property type="term" value="F:antiporter activity"/>
    <property type="evidence" value="ECO:0007669"/>
    <property type="project" value="InterPro"/>
</dbReference>
<comment type="similarity">
    <text evidence="1">Belongs to the multi antimicrobial extrusion (MATE) (TC 2.A.66.1) family.</text>
</comment>
<proteinExistence type="inferred from homology"/>
<keyword evidence="2" id="KW-0472">Membrane</keyword>
<dbReference type="InterPro" id="IPR002528">
    <property type="entry name" value="MATE_fam"/>
</dbReference>
<evidence type="ECO:0000313" key="3">
    <source>
        <dbReference type="EMBL" id="KAL0446823.1"/>
    </source>
</evidence>
<name>A0AAW2WZ82_9LAMI</name>
<gene>
    <name evidence="3" type="ORF">Slati_1810200</name>
</gene>
<evidence type="ECO:0000256" key="2">
    <source>
        <dbReference type="SAM" id="Phobius"/>
    </source>
</evidence>
<feature type="transmembrane region" description="Helical" evidence="2">
    <location>
        <begin position="157"/>
        <end position="179"/>
    </location>
</feature>
<feature type="transmembrane region" description="Helical" evidence="2">
    <location>
        <begin position="83"/>
        <end position="105"/>
    </location>
</feature>
<organism evidence="3">
    <name type="scientific">Sesamum latifolium</name>
    <dbReference type="NCBI Taxonomy" id="2727402"/>
    <lineage>
        <taxon>Eukaryota</taxon>
        <taxon>Viridiplantae</taxon>
        <taxon>Streptophyta</taxon>
        <taxon>Embryophyta</taxon>
        <taxon>Tracheophyta</taxon>
        <taxon>Spermatophyta</taxon>
        <taxon>Magnoliopsida</taxon>
        <taxon>eudicotyledons</taxon>
        <taxon>Gunneridae</taxon>
        <taxon>Pentapetalae</taxon>
        <taxon>asterids</taxon>
        <taxon>lamiids</taxon>
        <taxon>Lamiales</taxon>
        <taxon>Pedaliaceae</taxon>
        <taxon>Sesamum</taxon>
    </lineage>
</organism>
<dbReference type="EMBL" id="JACGWN010000006">
    <property type="protein sequence ID" value="KAL0446823.1"/>
    <property type="molecule type" value="Genomic_DNA"/>
</dbReference>